<evidence type="ECO:0000256" key="1">
    <source>
        <dbReference type="SAM" id="MobiDB-lite"/>
    </source>
</evidence>
<proteinExistence type="predicted"/>
<gene>
    <name evidence="2" type="ORF">MUB52_23065</name>
</gene>
<sequence>LAGYGGAIPGQPPPAPRLLPEETDPQPHLRTGLLLHEEDLSPGFVLDRIEVAATGLLAPVEEIGPLRPAPHVAGFRRAAQAEAATRWQARLGPTTPDLATAHQIAAWAREAGLAQIVTAYAPVGPAAAVLDQLGRLPDAPPLHRLRRSYDSAAWPHATKGFFPFRKQIPALLTRIG</sequence>
<feature type="region of interest" description="Disordered" evidence="1">
    <location>
        <begin position="1"/>
        <end position="26"/>
    </location>
</feature>
<keyword evidence="3" id="KW-1185">Reference proteome</keyword>
<reference evidence="2 3" key="1">
    <citation type="submission" date="2022-04" db="EMBL/GenBank/DDBJ databases">
        <title>Roseobacter sp. WL0113 is a bacterium isolated from neritic sediment.</title>
        <authorList>
            <person name="Wang L."/>
            <person name="He W."/>
            <person name="Zhang D.-F."/>
        </authorList>
    </citation>
    <scope>NUCLEOTIDE SEQUENCE [LARGE SCALE GENOMIC DNA]</scope>
    <source>
        <strain evidence="2 3">WL0113</strain>
    </source>
</reference>
<protein>
    <submittedName>
        <fullName evidence="2">DNA photolyase</fullName>
    </submittedName>
</protein>
<feature type="non-terminal residue" evidence="2">
    <location>
        <position position="1"/>
    </location>
</feature>
<dbReference type="EMBL" id="JALIEB010000038">
    <property type="protein sequence ID" value="MCV3274322.1"/>
    <property type="molecule type" value="Genomic_DNA"/>
</dbReference>
<name>A0ABT3BL74_9RHOB</name>
<evidence type="ECO:0000313" key="2">
    <source>
        <dbReference type="EMBL" id="MCV3274322.1"/>
    </source>
</evidence>
<comment type="caution">
    <text evidence="2">The sequence shown here is derived from an EMBL/GenBank/DDBJ whole genome shotgun (WGS) entry which is preliminary data.</text>
</comment>
<accession>A0ABT3BL74</accession>
<dbReference type="Proteomes" id="UP001208690">
    <property type="component" value="Unassembled WGS sequence"/>
</dbReference>
<organism evidence="2 3">
    <name type="scientific">Roseobacter sinensis</name>
    <dbReference type="NCBI Taxonomy" id="2931391"/>
    <lineage>
        <taxon>Bacteria</taxon>
        <taxon>Pseudomonadati</taxon>
        <taxon>Pseudomonadota</taxon>
        <taxon>Alphaproteobacteria</taxon>
        <taxon>Rhodobacterales</taxon>
        <taxon>Roseobacteraceae</taxon>
        <taxon>Roseobacter</taxon>
    </lineage>
</organism>
<evidence type="ECO:0000313" key="3">
    <source>
        <dbReference type="Proteomes" id="UP001208690"/>
    </source>
</evidence>